<evidence type="ECO:0000313" key="1">
    <source>
        <dbReference type="EMBL" id="GAA5800662.1"/>
    </source>
</evidence>
<keyword evidence="2" id="KW-1185">Reference proteome</keyword>
<comment type="caution">
    <text evidence="1">The sequence shown here is derived from an EMBL/GenBank/DDBJ whole genome shotgun (WGS) entry which is preliminary data.</text>
</comment>
<reference evidence="1 2" key="1">
    <citation type="submission" date="2024-04" db="EMBL/GenBank/DDBJ databases">
        <title>genome sequences of Mucor flavus KT1a and Helicostylum pulchrum KT1b strains isolation_sourced from the surface of a dry-aged beef.</title>
        <authorList>
            <person name="Toyotome T."/>
            <person name="Hosono M."/>
            <person name="Torimaru M."/>
            <person name="Fukuda K."/>
            <person name="Mikami N."/>
        </authorList>
    </citation>
    <scope>NUCLEOTIDE SEQUENCE [LARGE SCALE GENOMIC DNA]</scope>
    <source>
        <strain evidence="1 2">KT1b</strain>
    </source>
</reference>
<dbReference type="Proteomes" id="UP001476247">
    <property type="component" value="Unassembled WGS sequence"/>
</dbReference>
<accession>A0ABP9Y2X2</accession>
<sequence length="123" mass="13941">MCDQYQGSWLTWLSAACYIVRTNVYFGHGFTPFFLLHGCQPRSANHQLGIDYLQDLLLIESTISQDITAKASVEEAIENDDIDLLVQRLEEIIQLNDQILPAAVARQLTIKQKQAAKKKSIFT</sequence>
<dbReference type="EMBL" id="BAABUJ010000016">
    <property type="protein sequence ID" value="GAA5800662.1"/>
    <property type="molecule type" value="Genomic_DNA"/>
</dbReference>
<gene>
    <name evidence="1" type="ORF">HPULCUR_006098</name>
</gene>
<organism evidence="1 2">
    <name type="scientific">Helicostylum pulchrum</name>
    <dbReference type="NCBI Taxonomy" id="562976"/>
    <lineage>
        <taxon>Eukaryota</taxon>
        <taxon>Fungi</taxon>
        <taxon>Fungi incertae sedis</taxon>
        <taxon>Mucoromycota</taxon>
        <taxon>Mucoromycotina</taxon>
        <taxon>Mucoromycetes</taxon>
        <taxon>Mucorales</taxon>
        <taxon>Mucorineae</taxon>
        <taxon>Mucoraceae</taxon>
        <taxon>Helicostylum</taxon>
    </lineage>
</organism>
<name>A0ABP9Y2X2_9FUNG</name>
<protein>
    <submittedName>
        <fullName evidence="1">Uncharacterized protein</fullName>
    </submittedName>
</protein>
<proteinExistence type="predicted"/>
<evidence type="ECO:0000313" key="2">
    <source>
        <dbReference type="Proteomes" id="UP001476247"/>
    </source>
</evidence>